<evidence type="ECO:0000313" key="3">
    <source>
        <dbReference type="Proteomes" id="UP000824469"/>
    </source>
</evidence>
<evidence type="ECO:0000256" key="1">
    <source>
        <dbReference type="SAM" id="MobiDB-lite"/>
    </source>
</evidence>
<feature type="region of interest" description="Disordered" evidence="1">
    <location>
        <begin position="15"/>
        <end position="35"/>
    </location>
</feature>
<evidence type="ECO:0000313" key="2">
    <source>
        <dbReference type="EMBL" id="KAH9310453.1"/>
    </source>
</evidence>
<accession>A0AA38FWR9</accession>
<feature type="non-terminal residue" evidence="2">
    <location>
        <position position="64"/>
    </location>
</feature>
<keyword evidence="3" id="KW-1185">Reference proteome</keyword>
<protein>
    <submittedName>
        <fullName evidence="2">Uncharacterized protein</fullName>
    </submittedName>
</protein>
<sequence length="64" mass="7365">MGDSVMEKDRILDLLGESSLEEHSDEEESNEIQLEHTCTKKEKGNMVCVMNGKEMENWDVNHIV</sequence>
<proteinExistence type="predicted"/>
<comment type="caution">
    <text evidence="2">The sequence shown here is derived from an EMBL/GenBank/DDBJ whole genome shotgun (WGS) entry which is preliminary data.</text>
</comment>
<reference evidence="2 3" key="1">
    <citation type="journal article" date="2021" name="Nat. Plants">
        <title>The Taxus genome provides insights into paclitaxel biosynthesis.</title>
        <authorList>
            <person name="Xiong X."/>
            <person name="Gou J."/>
            <person name="Liao Q."/>
            <person name="Li Y."/>
            <person name="Zhou Q."/>
            <person name="Bi G."/>
            <person name="Li C."/>
            <person name="Du R."/>
            <person name="Wang X."/>
            <person name="Sun T."/>
            <person name="Guo L."/>
            <person name="Liang H."/>
            <person name="Lu P."/>
            <person name="Wu Y."/>
            <person name="Zhang Z."/>
            <person name="Ro D.K."/>
            <person name="Shang Y."/>
            <person name="Huang S."/>
            <person name="Yan J."/>
        </authorList>
    </citation>
    <scope>NUCLEOTIDE SEQUENCE [LARGE SCALE GENOMIC DNA]</scope>
    <source>
        <strain evidence="2">Ta-2019</strain>
    </source>
</reference>
<name>A0AA38FWR9_TAXCH</name>
<dbReference type="AlphaFoldDB" id="A0AA38FWR9"/>
<dbReference type="Proteomes" id="UP000824469">
    <property type="component" value="Unassembled WGS sequence"/>
</dbReference>
<gene>
    <name evidence="2" type="ORF">KI387_025488</name>
</gene>
<organism evidence="2 3">
    <name type="scientific">Taxus chinensis</name>
    <name type="common">Chinese yew</name>
    <name type="synonym">Taxus wallichiana var. chinensis</name>
    <dbReference type="NCBI Taxonomy" id="29808"/>
    <lineage>
        <taxon>Eukaryota</taxon>
        <taxon>Viridiplantae</taxon>
        <taxon>Streptophyta</taxon>
        <taxon>Embryophyta</taxon>
        <taxon>Tracheophyta</taxon>
        <taxon>Spermatophyta</taxon>
        <taxon>Pinopsida</taxon>
        <taxon>Pinidae</taxon>
        <taxon>Conifers II</taxon>
        <taxon>Cupressales</taxon>
        <taxon>Taxaceae</taxon>
        <taxon>Taxus</taxon>
    </lineage>
</organism>
<dbReference type="EMBL" id="JAHRHJ020000006">
    <property type="protein sequence ID" value="KAH9310453.1"/>
    <property type="molecule type" value="Genomic_DNA"/>
</dbReference>